<name>A0A3S4W9C7_9ACTN</name>
<keyword evidence="1" id="KW-0812">Transmembrane</keyword>
<dbReference type="AlphaFoldDB" id="A0A3S4W9C7"/>
<dbReference type="OrthoDB" id="3731544at2"/>
<accession>A0A3S4W9C7</accession>
<feature type="transmembrane region" description="Helical" evidence="1">
    <location>
        <begin position="107"/>
        <end position="126"/>
    </location>
</feature>
<evidence type="ECO:0000313" key="3">
    <source>
        <dbReference type="EMBL" id="VEI03837.1"/>
    </source>
</evidence>
<feature type="transmembrane region" description="Helical" evidence="1">
    <location>
        <begin position="78"/>
        <end position="101"/>
    </location>
</feature>
<keyword evidence="1" id="KW-1133">Transmembrane helix</keyword>
<protein>
    <submittedName>
        <fullName evidence="2">DUF5134 domain-containing protein</fullName>
    </submittedName>
</protein>
<evidence type="ECO:0000313" key="2">
    <source>
        <dbReference type="EMBL" id="AZZ38756.1"/>
    </source>
</evidence>
<dbReference type="Pfam" id="PF17197">
    <property type="entry name" value="DUF5134"/>
    <property type="match status" value="1"/>
</dbReference>
<sequence>MFTLTSTPVTFIGLLILFIWCTLWSVRDLLASLGVDIPPSWAPAEPLEHGAPIAVSECFHLAMSVVMLLMVPHSWWGALPGVLTGPVFITVMSLGTLWMAAMAAWKTSWLAAGHTAMFAAMVWHLASMASHSRMGHSATMTGMGDMAHSGMAEGATTVSGLTLITGIGLPLMVCLVVLGLSGLVRAVTGRPPHPGLPACCHTSPTTPASARLSGLADAAMGLGMAWMSAGLMTPLLPFMGSLTP</sequence>
<feature type="transmembrane region" description="Helical" evidence="1">
    <location>
        <begin position="218"/>
        <end position="238"/>
    </location>
</feature>
<dbReference type="STRING" id="1122997.GCA_000425285_00271"/>
<dbReference type="Proteomes" id="UP000285875">
    <property type="component" value="Chromosome"/>
</dbReference>
<dbReference type="KEGG" id="aji:C0Z10_02215"/>
<keyword evidence="4" id="KW-1185">Reference proteome</keyword>
<organism evidence="3 4">
    <name type="scientific">Acidipropionibacterium jensenii</name>
    <dbReference type="NCBI Taxonomy" id="1749"/>
    <lineage>
        <taxon>Bacteria</taxon>
        <taxon>Bacillati</taxon>
        <taxon>Actinomycetota</taxon>
        <taxon>Actinomycetes</taxon>
        <taxon>Propionibacteriales</taxon>
        <taxon>Propionibacteriaceae</taxon>
        <taxon>Acidipropionibacterium</taxon>
    </lineage>
</organism>
<evidence type="ECO:0000256" key="1">
    <source>
        <dbReference type="SAM" id="Phobius"/>
    </source>
</evidence>
<reference evidence="3 4" key="2">
    <citation type="submission" date="2018-12" db="EMBL/GenBank/DDBJ databases">
        <authorList>
            <consortium name="Pathogen Informatics"/>
        </authorList>
    </citation>
    <scope>NUCLEOTIDE SEQUENCE [LARGE SCALE GENOMIC DNA]</scope>
    <source>
        <strain evidence="3 4">NCTC13652</strain>
    </source>
</reference>
<reference evidence="5" key="1">
    <citation type="submission" date="2017-12" db="EMBL/GenBank/DDBJ databases">
        <title>Whole genome sequencing of Acidipropionibacterium jensenii strains JS279 and JS280.</title>
        <authorList>
            <person name="Deptula P."/>
            <person name="Laine P."/>
            <person name="Smolander O.-P."/>
            <person name="Paulin L."/>
            <person name="Auvinen P."/>
            <person name="Varmanen P."/>
        </authorList>
    </citation>
    <scope>NUCLEOTIDE SEQUENCE [LARGE SCALE GENOMIC DNA]</scope>
    <source>
        <strain evidence="5">JS280</strain>
    </source>
</reference>
<dbReference type="RefSeq" id="WP_036980512.1">
    <property type="nucleotide sequence ID" value="NZ_CP025570.1"/>
</dbReference>
<dbReference type="GeneID" id="82884803"/>
<evidence type="ECO:0000313" key="5">
    <source>
        <dbReference type="Proteomes" id="UP000285875"/>
    </source>
</evidence>
<proteinExistence type="predicted"/>
<feature type="transmembrane region" description="Helical" evidence="1">
    <location>
        <begin position="161"/>
        <end position="184"/>
    </location>
</feature>
<dbReference type="InterPro" id="IPR033458">
    <property type="entry name" value="DUF5134"/>
</dbReference>
<gene>
    <name evidence="2" type="ORF">C0Z10_02215</name>
    <name evidence="3" type="ORF">NCTC13652_02051</name>
</gene>
<dbReference type="EMBL" id="CP025570">
    <property type="protein sequence ID" value="AZZ38756.1"/>
    <property type="molecule type" value="Genomic_DNA"/>
</dbReference>
<dbReference type="Proteomes" id="UP000277858">
    <property type="component" value="Chromosome"/>
</dbReference>
<dbReference type="EMBL" id="LR134473">
    <property type="protein sequence ID" value="VEI03837.1"/>
    <property type="molecule type" value="Genomic_DNA"/>
</dbReference>
<reference evidence="2" key="3">
    <citation type="journal article" date="2019" name="Microorganisms">
        <title>Red-Brown Pigmentation of Acidipropionibacterium jensenii Is Tied to Haemolytic Activity and cyl-Like Gene Cluster.</title>
        <authorList>
            <person name="Deptula P."/>
            <person name="Loivamaa I."/>
            <person name="Smolander O.P."/>
            <person name="Laine P."/>
            <person name="Roberts R.J."/>
            <person name="Piironen V."/>
            <person name="Paulin L."/>
            <person name="Savijoki K."/>
            <person name="Auvinen P."/>
            <person name="Varmanen P."/>
        </authorList>
    </citation>
    <scope>NUCLEOTIDE SEQUENCE</scope>
    <source>
        <strain evidence="2">JS280</strain>
    </source>
</reference>
<evidence type="ECO:0000313" key="4">
    <source>
        <dbReference type="Proteomes" id="UP000277858"/>
    </source>
</evidence>
<keyword evidence="1" id="KW-0472">Membrane</keyword>